<evidence type="ECO:0000256" key="1">
    <source>
        <dbReference type="ARBA" id="ARBA00022618"/>
    </source>
</evidence>
<dbReference type="PANTHER" id="PTHR33969:SF2">
    <property type="entry name" value="SEGREGATION AND CONDENSATION PROTEIN A"/>
    <property type="match status" value="1"/>
</dbReference>
<evidence type="ECO:0000313" key="7">
    <source>
        <dbReference type="Proteomes" id="UP000218689"/>
    </source>
</evidence>
<comment type="subunit">
    <text evidence="5">Component of a cohesin-like complex composed of ScpA, ScpB and the Smc homodimer, in which ScpA and ScpB bind to the head domain of Smc. The presence of the three proteins is required for the association of the complex with DNA.</text>
</comment>
<name>A0A224X498_9LACT</name>
<evidence type="ECO:0000256" key="4">
    <source>
        <dbReference type="ARBA" id="ARBA00044777"/>
    </source>
</evidence>
<gene>
    <name evidence="5" type="primary">scpA</name>
    <name evidence="6" type="ORF">RsY01_1116</name>
</gene>
<accession>A0A224X498</accession>
<comment type="similarity">
    <text evidence="5">Belongs to the ScpA family.</text>
</comment>
<dbReference type="Gene3D" id="1.10.10.580">
    <property type="entry name" value="Structural maintenance of chromosome 1. Chain E"/>
    <property type="match status" value="1"/>
</dbReference>
<dbReference type="InterPro" id="IPR003768">
    <property type="entry name" value="ScpA"/>
</dbReference>
<reference evidence="7" key="1">
    <citation type="submission" date="2017-08" db="EMBL/GenBank/DDBJ databases">
        <title>Draft genome sequence of Lactococcus sp. strain Rs-Y01, isolated from the gut of the lower termite Reticulitermes speratus.</title>
        <authorList>
            <person name="Ohkuma M."/>
            <person name="Yuki M."/>
        </authorList>
    </citation>
    <scope>NUCLEOTIDE SEQUENCE [LARGE SCALE GENOMIC DNA]</scope>
    <source>
        <strain evidence="7">Rs-Y01</strain>
    </source>
</reference>
<sequence length="249" mass="28712">MNYVKKEINIKIHDFEGPLDLLLHLVNQYKVDIYEVPLVEVITQYLTYLDAMKEKALDLASEYLVIASQLVLIKSRRLLPTVSEAFEEETIDLEQEILAQIDEYRKYKALSLALAGKHADRGHFYSKSKTEIAAEEVALANDKNVLDLYFAFSAVIQRKQSEFRDHHHTINSDEFSVEDKIKAILTLFKHEKIVSFTQLFEPSHSLDEVVTVFLAMLELIKNHALQFQQDDTFGDIILTKTESEALPHE</sequence>
<keyword evidence="7" id="KW-1185">Reference proteome</keyword>
<dbReference type="OrthoDB" id="9811016at2"/>
<dbReference type="NCBIfam" id="NF000993">
    <property type="entry name" value="PRK00104.1-2"/>
    <property type="match status" value="1"/>
</dbReference>
<dbReference type="HAMAP" id="MF_01805">
    <property type="entry name" value="ScpA"/>
    <property type="match status" value="1"/>
</dbReference>
<comment type="subcellular location">
    <subcellularLocation>
        <location evidence="5">Cytoplasm</location>
    </subcellularLocation>
    <text evidence="5">Associated with two foci at the outer edges of the nucleoid region in young cells, and at four foci within both cell halves in older cells.</text>
</comment>
<dbReference type="Proteomes" id="UP000218689">
    <property type="component" value="Unassembled WGS sequence"/>
</dbReference>
<dbReference type="AlphaFoldDB" id="A0A224X498"/>
<organism evidence="6 7">
    <name type="scientific">Pseudolactococcus reticulitermitis</name>
    <dbReference type="NCBI Taxonomy" id="2025039"/>
    <lineage>
        <taxon>Bacteria</taxon>
        <taxon>Bacillati</taxon>
        <taxon>Bacillota</taxon>
        <taxon>Bacilli</taxon>
        <taxon>Lactobacillales</taxon>
        <taxon>Streptococcaceae</taxon>
        <taxon>Pseudolactococcus</taxon>
    </lineage>
</organism>
<dbReference type="PANTHER" id="PTHR33969">
    <property type="entry name" value="SEGREGATION AND CONDENSATION PROTEIN A"/>
    <property type="match status" value="1"/>
</dbReference>
<dbReference type="EMBL" id="BEDT01000002">
    <property type="protein sequence ID" value="GAX47516.1"/>
    <property type="molecule type" value="Genomic_DNA"/>
</dbReference>
<dbReference type="GO" id="GO:0005737">
    <property type="term" value="C:cytoplasm"/>
    <property type="evidence" value="ECO:0007669"/>
    <property type="project" value="UniProtKB-SubCell"/>
</dbReference>
<evidence type="ECO:0000256" key="5">
    <source>
        <dbReference type="HAMAP-Rule" id="MF_01805"/>
    </source>
</evidence>
<dbReference type="InterPro" id="IPR023093">
    <property type="entry name" value="ScpA-like_C"/>
</dbReference>
<keyword evidence="2 5" id="KW-0159">Chromosome partition</keyword>
<keyword evidence="1 5" id="KW-0132">Cell division</keyword>
<dbReference type="RefSeq" id="WP_094784561.1">
    <property type="nucleotide sequence ID" value="NZ_BEDT01000002.1"/>
</dbReference>
<comment type="caution">
    <text evidence="6">The sequence shown here is derived from an EMBL/GenBank/DDBJ whole genome shotgun (WGS) entry which is preliminary data.</text>
</comment>
<evidence type="ECO:0000313" key="6">
    <source>
        <dbReference type="EMBL" id="GAX47516.1"/>
    </source>
</evidence>
<evidence type="ECO:0000256" key="3">
    <source>
        <dbReference type="ARBA" id="ARBA00023306"/>
    </source>
</evidence>
<dbReference type="Pfam" id="PF02616">
    <property type="entry name" value="SMC_ScpA"/>
    <property type="match status" value="1"/>
</dbReference>
<dbReference type="GO" id="GO:0051301">
    <property type="term" value="P:cell division"/>
    <property type="evidence" value="ECO:0007669"/>
    <property type="project" value="UniProtKB-KW"/>
</dbReference>
<comment type="function">
    <text evidence="5">Participates in chromosomal partition during cell division. May act via the formation of a condensin-like complex containing Smc and ScpB that pull DNA away from mid-cell into both cell halves.</text>
</comment>
<dbReference type="GO" id="GO:0006260">
    <property type="term" value="P:DNA replication"/>
    <property type="evidence" value="ECO:0007669"/>
    <property type="project" value="UniProtKB-UniRule"/>
</dbReference>
<keyword evidence="5" id="KW-0963">Cytoplasm</keyword>
<protein>
    <recommendedName>
        <fullName evidence="4 5">Segregation and condensation protein A</fullName>
    </recommendedName>
</protein>
<dbReference type="Gene3D" id="6.10.250.2410">
    <property type="match status" value="1"/>
</dbReference>
<proteinExistence type="inferred from homology"/>
<dbReference type="GO" id="GO:0007059">
    <property type="term" value="P:chromosome segregation"/>
    <property type="evidence" value="ECO:0007669"/>
    <property type="project" value="UniProtKB-UniRule"/>
</dbReference>
<keyword evidence="3 5" id="KW-0131">Cell cycle</keyword>
<evidence type="ECO:0000256" key="2">
    <source>
        <dbReference type="ARBA" id="ARBA00022829"/>
    </source>
</evidence>